<dbReference type="Proteomes" id="UP000267821">
    <property type="component" value="Unassembled WGS sequence"/>
</dbReference>
<accession>A0A3N4LV66</accession>
<organism evidence="2 3">
    <name type="scientific">Terfezia boudieri ATCC MYA-4762</name>
    <dbReference type="NCBI Taxonomy" id="1051890"/>
    <lineage>
        <taxon>Eukaryota</taxon>
        <taxon>Fungi</taxon>
        <taxon>Dikarya</taxon>
        <taxon>Ascomycota</taxon>
        <taxon>Pezizomycotina</taxon>
        <taxon>Pezizomycetes</taxon>
        <taxon>Pezizales</taxon>
        <taxon>Pezizaceae</taxon>
        <taxon>Terfezia</taxon>
    </lineage>
</organism>
<name>A0A3N4LV66_9PEZI</name>
<feature type="transmembrane region" description="Helical" evidence="1">
    <location>
        <begin position="63"/>
        <end position="83"/>
    </location>
</feature>
<gene>
    <name evidence="2" type="ORF">L211DRAFT_410190</name>
</gene>
<dbReference type="InParanoid" id="A0A3N4LV66"/>
<keyword evidence="1" id="KW-0812">Transmembrane</keyword>
<evidence type="ECO:0000256" key="1">
    <source>
        <dbReference type="SAM" id="Phobius"/>
    </source>
</evidence>
<keyword evidence="3" id="KW-1185">Reference proteome</keyword>
<keyword evidence="1" id="KW-0472">Membrane</keyword>
<evidence type="ECO:0000313" key="3">
    <source>
        <dbReference type="Proteomes" id="UP000267821"/>
    </source>
</evidence>
<dbReference type="AlphaFoldDB" id="A0A3N4LV66"/>
<dbReference type="EMBL" id="ML121556">
    <property type="protein sequence ID" value="RPB21915.1"/>
    <property type="molecule type" value="Genomic_DNA"/>
</dbReference>
<proteinExistence type="predicted"/>
<sequence>MLCCKPISVPHRAAASDSFCGTQRCYLSQTGLLSAASHIIRFNRYLFVRYQVMNPDLAFVSSWIFLFWISCFGCSMCGIIPNISNRVPHILMENSRGG</sequence>
<reference evidence="2 3" key="1">
    <citation type="journal article" date="2018" name="Nat. Ecol. Evol.">
        <title>Pezizomycetes genomes reveal the molecular basis of ectomycorrhizal truffle lifestyle.</title>
        <authorList>
            <person name="Murat C."/>
            <person name="Payen T."/>
            <person name="Noel B."/>
            <person name="Kuo A."/>
            <person name="Morin E."/>
            <person name="Chen J."/>
            <person name="Kohler A."/>
            <person name="Krizsan K."/>
            <person name="Balestrini R."/>
            <person name="Da Silva C."/>
            <person name="Montanini B."/>
            <person name="Hainaut M."/>
            <person name="Levati E."/>
            <person name="Barry K.W."/>
            <person name="Belfiori B."/>
            <person name="Cichocki N."/>
            <person name="Clum A."/>
            <person name="Dockter R.B."/>
            <person name="Fauchery L."/>
            <person name="Guy J."/>
            <person name="Iotti M."/>
            <person name="Le Tacon F."/>
            <person name="Lindquist E.A."/>
            <person name="Lipzen A."/>
            <person name="Malagnac F."/>
            <person name="Mello A."/>
            <person name="Molinier V."/>
            <person name="Miyauchi S."/>
            <person name="Poulain J."/>
            <person name="Riccioni C."/>
            <person name="Rubini A."/>
            <person name="Sitrit Y."/>
            <person name="Splivallo R."/>
            <person name="Traeger S."/>
            <person name="Wang M."/>
            <person name="Zifcakova L."/>
            <person name="Wipf D."/>
            <person name="Zambonelli A."/>
            <person name="Paolocci F."/>
            <person name="Nowrousian M."/>
            <person name="Ottonello S."/>
            <person name="Baldrian P."/>
            <person name="Spatafora J.W."/>
            <person name="Henrissat B."/>
            <person name="Nagy L.G."/>
            <person name="Aury J.M."/>
            <person name="Wincker P."/>
            <person name="Grigoriev I.V."/>
            <person name="Bonfante P."/>
            <person name="Martin F.M."/>
        </authorList>
    </citation>
    <scope>NUCLEOTIDE SEQUENCE [LARGE SCALE GENOMIC DNA]</scope>
    <source>
        <strain evidence="2 3">ATCC MYA-4762</strain>
    </source>
</reference>
<protein>
    <submittedName>
        <fullName evidence="2">Uncharacterized protein</fullName>
    </submittedName>
</protein>
<evidence type="ECO:0000313" key="2">
    <source>
        <dbReference type="EMBL" id="RPB21915.1"/>
    </source>
</evidence>
<keyword evidence="1" id="KW-1133">Transmembrane helix</keyword>